<name>A0ABW3PJX8_9LACO</name>
<comment type="caution">
    <text evidence="2">The sequence shown here is derived from an EMBL/GenBank/DDBJ whole genome shotgun (WGS) entry which is preliminary data.</text>
</comment>
<dbReference type="RefSeq" id="WP_121977918.1">
    <property type="nucleotide sequence ID" value="NZ_JBHTLH010000033.1"/>
</dbReference>
<gene>
    <name evidence="2" type="ORF">ACFQ22_09310</name>
</gene>
<organism evidence="2 3">
    <name type="scientific">Lentilactobacillus raoultii</name>
    <dbReference type="NCBI Taxonomy" id="1987503"/>
    <lineage>
        <taxon>Bacteria</taxon>
        <taxon>Bacillati</taxon>
        <taxon>Bacillota</taxon>
        <taxon>Bacilli</taxon>
        <taxon>Lactobacillales</taxon>
        <taxon>Lactobacillaceae</taxon>
        <taxon>Lentilactobacillus</taxon>
    </lineage>
</organism>
<dbReference type="Proteomes" id="UP001597156">
    <property type="component" value="Unassembled WGS sequence"/>
</dbReference>
<feature type="compositionally biased region" description="Polar residues" evidence="1">
    <location>
        <begin position="17"/>
        <end position="29"/>
    </location>
</feature>
<evidence type="ECO:0000256" key="1">
    <source>
        <dbReference type="SAM" id="MobiDB-lite"/>
    </source>
</evidence>
<evidence type="ECO:0000313" key="3">
    <source>
        <dbReference type="Proteomes" id="UP001597156"/>
    </source>
</evidence>
<sequence>MHSKATISRIFADQDVPINTSNSDNYDGNSSKHDVTRNKLDEATNSIQKDIKISQLEIEKRLTEIRSEVKTLNSTVAAQSTRVSWIVGVITTAIIIPNLLPPITKFIHIISSGH</sequence>
<feature type="compositionally biased region" description="Basic and acidic residues" evidence="1">
    <location>
        <begin position="30"/>
        <end position="41"/>
    </location>
</feature>
<feature type="region of interest" description="Disordered" evidence="1">
    <location>
        <begin position="17"/>
        <end position="41"/>
    </location>
</feature>
<reference evidence="3" key="1">
    <citation type="journal article" date="2019" name="Int. J. Syst. Evol. Microbiol.">
        <title>The Global Catalogue of Microorganisms (GCM) 10K type strain sequencing project: providing services to taxonomists for standard genome sequencing and annotation.</title>
        <authorList>
            <consortium name="The Broad Institute Genomics Platform"/>
            <consortium name="The Broad Institute Genome Sequencing Center for Infectious Disease"/>
            <person name="Wu L."/>
            <person name="Ma J."/>
        </authorList>
    </citation>
    <scope>NUCLEOTIDE SEQUENCE [LARGE SCALE GENOMIC DNA]</scope>
    <source>
        <strain evidence="3">CCUG 71848</strain>
    </source>
</reference>
<evidence type="ECO:0000313" key="2">
    <source>
        <dbReference type="EMBL" id="MFD1125546.1"/>
    </source>
</evidence>
<accession>A0ABW3PJX8</accession>
<protein>
    <submittedName>
        <fullName evidence="2">Uncharacterized protein</fullName>
    </submittedName>
</protein>
<keyword evidence="3" id="KW-1185">Reference proteome</keyword>
<dbReference type="EMBL" id="JBHTLH010000033">
    <property type="protein sequence ID" value="MFD1125546.1"/>
    <property type="molecule type" value="Genomic_DNA"/>
</dbReference>
<proteinExistence type="predicted"/>